<proteinExistence type="predicted"/>
<accession>A0A183JM40</accession>
<evidence type="ECO:0000256" key="1">
    <source>
        <dbReference type="SAM" id="MobiDB-lite"/>
    </source>
</evidence>
<dbReference type="EMBL" id="UZAK01004467">
    <property type="protein sequence ID" value="VDO84363.1"/>
    <property type="molecule type" value="Genomic_DNA"/>
</dbReference>
<reference evidence="2 3" key="2">
    <citation type="submission" date="2018-11" db="EMBL/GenBank/DDBJ databases">
        <authorList>
            <consortium name="Pathogen Informatics"/>
        </authorList>
    </citation>
    <scope>NUCLEOTIDE SEQUENCE [LARGE SCALE GENOMIC DNA]</scope>
    <source>
        <strain evidence="2">Dakar</strain>
        <strain evidence="3">Dakar, Senegal</strain>
    </source>
</reference>
<evidence type="ECO:0000313" key="3">
    <source>
        <dbReference type="Proteomes" id="UP000279833"/>
    </source>
</evidence>
<reference evidence="4" key="1">
    <citation type="submission" date="2016-06" db="UniProtKB">
        <authorList>
            <consortium name="WormBaseParasite"/>
        </authorList>
    </citation>
    <scope>IDENTIFICATION</scope>
</reference>
<sequence length="36" mass="4092">MRKLCDTPKKPAGKRDQSRTKKARHSPRLKNKGTDG</sequence>
<protein>
    <submittedName>
        <fullName evidence="4">Metal homeostasis protein</fullName>
    </submittedName>
</protein>
<dbReference type="WBParaSite" id="SCUD_0000377101-mRNA-1">
    <property type="protein sequence ID" value="SCUD_0000377101-mRNA-1"/>
    <property type="gene ID" value="SCUD_0000377101"/>
</dbReference>
<gene>
    <name evidence="2" type="ORF">SCUD_LOCUS3772</name>
</gene>
<feature type="compositionally biased region" description="Basic residues" evidence="1">
    <location>
        <begin position="20"/>
        <end position="36"/>
    </location>
</feature>
<dbReference type="AlphaFoldDB" id="A0A183JM40"/>
<organism evidence="4">
    <name type="scientific">Schistosoma curassoni</name>
    <dbReference type="NCBI Taxonomy" id="6186"/>
    <lineage>
        <taxon>Eukaryota</taxon>
        <taxon>Metazoa</taxon>
        <taxon>Spiralia</taxon>
        <taxon>Lophotrochozoa</taxon>
        <taxon>Platyhelminthes</taxon>
        <taxon>Trematoda</taxon>
        <taxon>Digenea</taxon>
        <taxon>Strigeidida</taxon>
        <taxon>Schistosomatoidea</taxon>
        <taxon>Schistosomatidae</taxon>
        <taxon>Schistosoma</taxon>
    </lineage>
</organism>
<evidence type="ECO:0000313" key="2">
    <source>
        <dbReference type="EMBL" id="VDO84363.1"/>
    </source>
</evidence>
<keyword evidence="3" id="KW-1185">Reference proteome</keyword>
<feature type="region of interest" description="Disordered" evidence="1">
    <location>
        <begin position="1"/>
        <end position="36"/>
    </location>
</feature>
<dbReference type="Proteomes" id="UP000279833">
    <property type="component" value="Unassembled WGS sequence"/>
</dbReference>
<feature type="compositionally biased region" description="Basic and acidic residues" evidence="1">
    <location>
        <begin position="1"/>
        <end position="19"/>
    </location>
</feature>
<evidence type="ECO:0000313" key="4">
    <source>
        <dbReference type="WBParaSite" id="SCUD_0000377101-mRNA-1"/>
    </source>
</evidence>
<name>A0A183JM40_9TREM</name>